<comment type="caution">
    <text evidence="2">The sequence shown here is derived from an EMBL/GenBank/DDBJ whole genome shotgun (WGS) entry which is preliminary data.</text>
</comment>
<keyword evidence="3" id="KW-1185">Reference proteome</keyword>
<dbReference type="InterPro" id="IPR001584">
    <property type="entry name" value="Integrase_cat-core"/>
</dbReference>
<protein>
    <recommendedName>
        <fullName evidence="1">Integrase catalytic domain-containing protein</fullName>
    </recommendedName>
</protein>
<reference evidence="2" key="1">
    <citation type="submission" date="2020-08" db="EMBL/GenBank/DDBJ databases">
        <title>Multicomponent nature underlies the extraordinary mechanical properties of spider dragline silk.</title>
        <authorList>
            <person name="Kono N."/>
            <person name="Nakamura H."/>
            <person name="Mori M."/>
            <person name="Yoshida Y."/>
            <person name="Ohtoshi R."/>
            <person name="Malay A.D."/>
            <person name="Moran D.A.P."/>
            <person name="Tomita M."/>
            <person name="Numata K."/>
            <person name="Arakawa K."/>
        </authorList>
    </citation>
    <scope>NUCLEOTIDE SEQUENCE</scope>
</reference>
<dbReference type="OrthoDB" id="6492421at2759"/>
<gene>
    <name evidence="2" type="ORF">NPIL_142481</name>
</gene>
<dbReference type="Proteomes" id="UP000887013">
    <property type="component" value="Unassembled WGS sequence"/>
</dbReference>
<dbReference type="Gene3D" id="3.30.420.10">
    <property type="entry name" value="Ribonuclease H-like superfamily/Ribonuclease H"/>
    <property type="match status" value="1"/>
</dbReference>
<dbReference type="PROSITE" id="PS50994">
    <property type="entry name" value="INTEGRASE"/>
    <property type="match status" value="1"/>
</dbReference>
<dbReference type="EMBL" id="BMAW01020553">
    <property type="protein sequence ID" value="GFT68739.1"/>
    <property type="molecule type" value="Genomic_DNA"/>
</dbReference>
<dbReference type="AlphaFoldDB" id="A0A8X6PJW8"/>
<dbReference type="InterPro" id="IPR050951">
    <property type="entry name" value="Retrovirus_Pol_polyprotein"/>
</dbReference>
<dbReference type="InterPro" id="IPR012337">
    <property type="entry name" value="RNaseH-like_sf"/>
</dbReference>
<dbReference type="GO" id="GO:0015074">
    <property type="term" value="P:DNA integration"/>
    <property type="evidence" value="ECO:0007669"/>
    <property type="project" value="InterPro"/>
</dbReference>
<proteinExistence type="predicted"/>
<name>A0A8X6PJW8_NEPPI</name>
<dbReference type="SUPFAM" id="SSF53098">
    <property type="entry name" value="Ribonuclease H-like"/>
    <property type="match status" value="1"/>
</dbReference>
<dbReference type="PANTHER" id="PTHR37984:SF5">
    <property type="entry name" value="PROTEIN NYNRIN-LIKE"/>
    <property type="match status" value="1"/>
</dbReference>
<dbReference type="PANTHER" id="PTHR37984">
    <property type="entry name" value="PROTEIN CBG26694"/>
    <property type="match status" value="1"/>
</dbReference>
<feature type="domain" description="Integrase catalytic" evidence="1">
    <location>
        <begin position="1"/>
        <end position="102"/>
    </location>
</feature>
<dbReference type="InterPro" id="IPR036397">
    <property type="entry name" value="RNaseH_sf"/>
</dbReference>
<evidence type="ECO:0000259" key="1">
    <source>
        <dbReference type="PROSITE" id="PS50994"/>
    </source>
</evidence>
<accession>A0A8X6PJW8</accession>
<dbReference type="GO" id="GO:0003676">
    <property type="term" value="F:nucleic acid binding"/>
    <property type="evidence" value="ECO:0007669"/>
    <property type="project" value="InterPro"/>
</dbReference>
<evidence type="ECO:0000313" key="2">
    <source>
        <dbReference type="EMBL" id="GFT68739.1"/>
    </source>
</evidence>
<evidence type="ECO:0000313" key="3">
    <source>
        <dbReference type="Proteomes" id="UP000887013"/>
    </source>
</evidence>
<sequence>MYISDRGTAFTARHTQRVLQKYGITQSLTPPYSPQANSIVERANGIIVFTLKKMVDTNPDKWDLLLQNALLAINTTKQNFTGKSQFYLLHGYEPRLPRELHI</sequence>
<organism evidence="2 3">
    <name type="scientific">Nephila pilipes</name>
    <name type="common">Giant wood spider</name>
    <name type="synonym">Nephila maculata</name>
    <dbReference type="NCBI Taxonomy" id="299642"/>
    <lineage>
        <taxon>Eukaryota</taxon>
        <taxon>Metazoa</taxon>
        <taxon>Ecdysozoa</taxon>
        <taxon>Arthropoda</taxon>
        <taxon>Chelicerata</taxon>
        <taxon>Arachnida</taxon>
        <taxon>Araneae</taxon>
        <taxon>Araneomorphae</taxon>
        <taxon>Entelegynae</taxon>
        <taxon>Araneoidea</taxon>
        <taxon>Nephilidae</taxon>
        <taxon>Nephila</taxon>
    </lineage>
</organism>